<evidence type="ECO:0000313" key="3">
    <source>
        <dbReference type="Proteomes" id="UP000443423"/>
    </source>
</evidence>
<proteinExistence type="predicted"/>
<reference evidence="2 3" key="1">
    <citation type="submission" date="2019-11" db="EMBL/GenBank/DDBJ databases">
        <title>Whole genome sequence of Haloferax sp. MBLA0078.</title>
        <authorList>
            <person name="Seo M.-J."/>
            <person name="Cho E.-S."/>
        </authorList>
    </citation>
    <scope>NUCLEOTIDE SEQUENCE [LARGE SCALE GENOMIC DNA]</scope>
    <source>
        <strain evidence="2 3">MBLA0078</strain>
    </source>
</reference>
<dbReference type="Pfam" id="PF13643">
    <property type="entry name" value="DUF4145"/>
    <property type="match status" value="1"/>
</dbReference>
<dbReference type="InterPro" id="IPR025285">
    <property type="entry name" value="DUF4145"/>
</dbReference>
<accession>A0A6A8GBI9</accession>
<keyword evidence="3" id="KW-1185">Reference proteome</keyword>
<dbReference type="EMBL" id="WKJQ01000003">
    <property type="protein sequence ID" value="MRW98267.1"/>
    <property type="molecule type" value="Genomic_DNA"/>
</dbReference>
<organism evidence="2 3">
    <name type="scientific">Haloferax marinum</name>
    <dbReference type="NCBI Taxonomy" id="2666143"/>
    <lineage>
        <taxon>Archaea</taxon>
        <taxon>Methanobacteriati</taxon>
        <taxon>Methanobacteriota</taxon>
        <taxon>Stenosarchaea group</taxon>
        <taxon>Halobacteria</taxon>
        <taxon>Halobacteriales</taxon>
        <taxon>Haloferacaceae</taxon>
        <taxon>Haloferax</taxon>
    </lineage>
</organism>
<feature type="domain" description="DUF4145" evidence="1">
    <location>
        <begin position="159"/>
        <end position="229"/>
    </location>
</feature>
<dbReference type="OrthoDB" id="351332at2157"/>
<sequence length="307" mass="37246">MDIFDGYPEQENIFQQMVSDDRKLGNEEEEMLLSIIPDLYFKSFDRSDIDSAQDVRTYQDFLELSTDEIRLPIQKIQKREGRYTALKYLWWRFNERSEFYDKWIFLLFVETAEIYLLDTIAHSIPEAIEVLLEKYPQLEQSFHGNPKMDFAYHQYVVLRACAFLHQYLLEKVNIDQYINENSNLQGQFNRDQISFSKVINWAKYDDLITAQTRRLIHFIREVRNVSAHNMWLDRNYSIDILRHGSECSTYILNQILALQFREHLGYDFSREKYGNELENKIEREFEWWYYEQKQTWQPGENPDGRRL</sequence>
<dbReference type="RefSeq" id="WP_151114255.1">
    <property type="nucleotide sequence ID" value="NZ_WKJQ01000003.1"/>
</dbReference>
<gene>
    <name evidence="2" type="ORF">GJR99_17005</name>
</gene>
<comment type="caution">
    <text evidence="2">The sequence shown here is derived from an EMBL/GenBank/DDBJ whole genome shotgun (WGS) entry which is preliminary data.</text>
</comment>
<evidence type="ECO:0000259" key="1">
    <source>
        <dbReference type="Pfam" id="PF13643"/>
    </source>
</evidence>
<dbReference type="AlphaFoldDB" id="A0A6A8GBI9"/>
<protein>
    <submittedName>
        <fullName evidence="2">DUF4145 domain-containing protein</fullName>
    </submittedName>
</protein>
<evidence type="ECO:0000313" key="2">
    <source>
        <dbReference type="EMBL" id="MRW98267.1"/>
    </source>
</evidence>
<dbReference type="Proteomes" id="UP000443423">
    <property type="component" value="Unassembled WGS sequence"/>
</dbReference>
<name>A0A6A8GBI9_9EURY</name>